<reference evidence="3" key="2">
    <citation type="submission" date="2020-10" db="UniProtKB">
        <authorList>
            <consortium name="WormBaseParasite"/>
        </authorList>
    </citation>
    <scope>IDENTIFICATION</scope>
</reference>
<evidence type="ECO:0000313" key="2">
    <source>
        <dbReference type="Proteomes" id="UP000492821"/>
    </source>
</evidence>
<feature type="region of interest" description="Disordered" evidence="1">
    <location>
        <begin position="94"/>
        <end position="117"/>
    </location>
</feature>
<feature type="region of interest" description="Disordered" evidence="1">
    <location>
        <begin position="1"/>
        <end position="72"/>
    </location>
</feature>
<dbReference type="WBParaSite" id="Pan_g7598.t1">
    <property type="protein sequence ID" value="Pan_g7598.t1"/>
    <property type="gene ID" value="Pan_g7598"/>
</dbReference>
<accession>A0A7E4W7N8</accession>
<sequence>MASNTTTMTVPATMPHFKPSSLPSSSGRYGGHPDVAVSANQKPSMPSTPTCNRVHPGRKSLGTFSPRPITSTLADEPGAIVRLRFEEKKRLERMKLKRPCGSKDDEAPAAIRPAPMH</sequence>
<evidence type="ECO:0000256" key="1">
    <source>
        <dbReference type="SAM" id="MobiDB-lite"/>
    </source>
</evidence>
<dbReference type="AlphaFoldDB" id="A0A7E4W7N8"/>
<proteinExistence type="predicted"/>
<dbReference type="Proteomes" id="UP000492821">
    <property type="component" value="Unassembled WGS sequence"/>
</dbReference>
<feature type="compositionally biased region" description="Polar residues" evidence="1">
    <location>
        <begin position="38"/>
        <end position="51"/>
    </location>
</feature>
<name>A0A7E4W7N8_PANRE</name>
<feature type="compositionally biased region" description="Polar residues" evidence="1">
    <location>
        <begin position="1"/>
        <end position="10"/>
    </location>
</feature>
<evidence type="ECO:0000313" key="3">
    <source>
        <dbReference type="WBParaSite" id="Pan_g7598.t1"/>
    </source>
</evidence>
<protein>
    <submittedName>
        <fullName evidence="3">Uncharacterized protein</fullName>
    </submittedName>
</protein>
<organism evidence="2 3">
    <name type="scientific">Panagrellus redivivus</name>
    <name type="common">Microworm</name>
    <dbReference type="NCBI Taxonomy" id="6233"/>
    <lineage>
        <taxon>Eukaryota</taxon>
        <taxon>Metazoa</taxon>
        <taxon>Ecdysozoa</taxon>
        <taxon>Nematoda</taxon>
        <taxon>Chromadorea</taxon>
        <taxon>Rhabditida</taxon>
        <taxon>Tylenchina</taxon>
        <taxon>Panagrolaimomorpha</taxon>
        <taxon>Panagrolaimoidea</taxon>
        <taxon>Panagrolaimidae</taxon>
        <taxon>Panagrellus</taxon>
    </lineage>
</organism>
<keyword evidence="2" id="KW-1185">Reference proteome</keyword>
<reference evidence="2" key="1">
    <citation type="journal article" date="2013" name="Genetics">
        <title>The draft genome and transcriptome of Panagrellus redivivus are shaped by the harsh demands of a free-living lifestyle.</title>
        <authorList>
            <person name="Srinivasan J."/>
            <person name="Dillman A.R."/>
            <person name="Macchietto M.G."/>
            <person name="Heikkinen L."/>
            <person name="Lakso M."/>
            <person name="Fracchia K.M."/>
            <person name="Antoshechkin I."/>
            <person name="Mortazavi A."/>
            <person name="Wong G."/>
            <person name="Sternberg P.W."/>
        </authorList>
    </citation>
    <scope>NUCLEOTIDE SEQUENCE [LARGE SCALE GENOMIC DNA]</scope>
    <source>
        <strain evidence="2">MT8872</strain>
    </source>
</reference>